<gene>
    <name evidence="3" type="ORF">GGQ63_002349</name>
</gene>
<dbReference type="Gene3D" id="3.30.70.100">
    <property type="match status" value="1"/>
</dbReference>
<dbReference type="InterPro" id="IPR011008">
    <property type="entry name" value="Dimeric_a/b-barrel"/>
</dbReference>
<dbReference type="InterPro" id="IPR013097">
    <property type="entry name" value="Dabb"/>
</dbReference>
<accession>A0A7W9FMB3</accession>
<dbReference type="PANTHER" id="PTHR33178:SF10">
    <property type="entry name" value="STRESS-RESPONSE A_B BARREL DOMAIN-CONTAINING PROTEIN"/>
    <property type="match status" value="1"/>
</dbReference>
<reference evidence="3 4" key="1">
    <citation type="submission" date="2020-08" db="EMBL/GenBank/DDBJ databases">
        <title>Genomic Encyclopedia of Type Strains, Phase IV (KMG-IV): sequencing the most valuable type-strain genomes for metagenomic binning, comparative biology and taxonomic classification.</title>
        <authorList>
            <person name="Goeker M."/>
        </authorList>
    </citation>
    <scope>NUCLEOTIDE SEQUENCE [LARGE SCALE GENOMIC DNA]</scope>
    <source>
        <strain evidence="3 4">DSM 16268</strain>
    </source>
</reference>
<dbReference type="PROSITE" id="PS51502">
    <property type="entry name" value="S_R_A_B_BARREL"/>
    <property type="match status" value="1"/>
</dbReference>
<comment type="caution">
    <text evidence="3">The sequence shown here is derived from an EMBL/GenBank/DDBJ whole genome shotgun (WGS) entry which is preliminary data.</text>
</comment>
<evidence type="ECO:0000313" key="3">
    <source>
        <dbReference type="EMBL" id="MBB5753283.1"/>
    </source>
</evidence>
<evidence type="ECO:0000313" key="4">
    <source>
        <dbReference type="Proteomes" id="UP000523821"/>
    </source>
</evidence>
<dbReference type="Pfam" id="PF07876">
    <property type="entry name" value="Dabb"/>
    <property type="match status" value="1"/>
</dbReference>
<evidence type="ECO:0000259" key="2">
    <source>
        <dbReference type="PROSITE" id="PS51502"/>
    </source>
</evidence>
<dbReference type="AlphaFoldDB" id="A0A7W9FMB3"/>
<dbReference type="EMBL" id="JACHOO010000004">
    <property type="protein sequence ID" value="MBB5753283.1"/>
    <property type="molecule type" value="Genomic_DNA"/>
</dbReference>
<dbReference type="InterPro" id="IPR044662">
    <property type="entry name" value="HS1/DABB1-like"/>
</dbReference>
<feature type="domain" description="Stress-response A/B barrel" evidence="2">
    <location>
        <begin position="2"/>
        <end position="99"/>
    </location>
</feature>
<keyword evidence="4" id="KW-1185">Reference proteome</keyword>
<protein>
    <recommendedName>
        <fullName evidence="2">Stress-response A/B barrel domain-containing protein</fullName>
    </recommendedName>
</protein>
<dbReference type="SMART" id="SM00886">
    <property type="entry name" value="Dabb"/>
    <property type="match status" value="1"/>
</dbReference>
<dbReference type="PANTHER" id="PTHR33178">
    <property type="match status" value="1"/>
</dbReference>
<proteinExistence type="predicted"/>
<organism evidence="3 4">
    <name type="scientific">Prosthecomicrobium pneumaticum</name>
    <dbReference type="NCBI Taxonomy" id="81895"/>
    <lineage>
        <taxon>Bacteria</taxon>
        <taxon>Pseudomonadati</taxon>
        <taxon>Pseudomonadota</taxon>
        <taxon>Alphaproteobacteria</taxon>
        <taxon>Hyphomicrobiales</taxon>
        <taxon>Kaistiaceae</taxon>
        <taxon>Prosthecomicrobium</taxon>
    </lineage>
</organism>
<dbReference type="SUPFAM" id="SSF54909">
    <property type="entry name" value="Dimeric alpha+beta barrel"/>
    <property type="match status" value="1"/>
</dbReference>
<comment type="subunit">
    <text evidence="1">Homodimer.</text>
</comment>
<name>A0A7W9FMB3_9HYPH</name>
<dbReference type="RefSeq" id="WP_183855947.1">
    <property type="nucleotide sequence ID" value="NZ_JACHOO010000004.1"/>
</dbReference>
<evidence type="ECO:0000256" key="1">
    <source>
        <dbReference type="ARBA" id="ARBA00011738"/>
    </source>
</evidence>
<sequence length="102" mass="10623">MIAHIVLLRFPATVTAEEKAALYRSVEALQPRIPGMAGVVAGPNVSPEGLDQGFSDGFVVTFDGAAARDAYLADEEHAKVGTALVALVGGLENLLVFDLDQG</sequence>
<dbReference type="Proteomes" id="UP000523821">
    <property type="component" value="Unassembled WGS sequence"/>
</dbReference>